<accession>A0A6F9DD13</accession>
<evidence type="ECO:0000256" key="2">
    <source>
        <dbReference type="SAM" id="MobiDB-lite"/>
    </source>
</evidence>
<dbReference type="EMBL" id="LR785034">
    <property type="protein sequence ID" value="CAB3244449.1"/>
    <property type="molecule type" value="mRNA"/>
</dbReference>
<name>A0A6F9DD13_9ASCI</name>
<proteinExistence type="evidence at transcript level"/>
<dbReference type="AlphaFoldDB" id="A0A6F9DD13"/>
<reference evidence="3" key="1">
    <citation type="submission" date="2020-04" db="EMBL/GenBank/DDBJ databases">
        <authorList>
            <person name="Neveu A P."/>
        </authorList>
    </citation>
    <scope>NUCLEOTIDE SEQUENCE</scope>
    <source>
        <tissue evidence="3">Whole embryo</tissue>
    </source>
</reference>
<dbReference type="PANTHER" id="PTHR31281:SF3">
    <property type="entry name" value="PROTEIN FAM219A"/>
    <property type="match status" value="1"/>
</dbReference>
<protein>
    <submittedName>
        <fullName evidence="3">Protein FAM219A-like</fullName>
    </submittedName>
</protein>
<evidence type="ECO:0000313" key="3">
    <source>
        <dbReference type="EMBL" id="CAB3244449.1"/>
    </source>
</evidence>
<dbReference type="PANTHER" id="PTHR31281">
    <property type="entry name" value="PROTEIN FAM219A"/>
    <property type="match status" value="1"/>
</dbReference>
<sequence>MSGTIIMEDPQISVTEKQPLKTKYEPSGLQVKLQKQRDRVRNSQHRNSPITNGPKKSSLMSAARMQIPRSSGGYQRLDNSPLVTLESDSEDEIFLSYNRSSSARQVNKEMSQQLAKDGYQLDEVPDDEDLDLIPPSDFRRPNHCECCGLYNSCIIS</sequence>
<feature type="compositionally biased region" description="Polar residues" evidence="2">
    <location>
        <begin position="45"/>
        <end position="59"/>
    </location>
</feature>
<comment type="similarity">
    <text evidence="1">Belongs to the FAM219 family.</text>
</comment>
<feature type="region of interest" description="Disordered" evidence="2">
    <location>
        <begin position="1"/>
        <end position="59"/>
    </location>
</feature>
<gene>
    <name evidence="3" type="primary">Fam219a</name>
</gene>
<dbReference type="Pfam" id="PF15260">
    <property type="entry name" value="FAM219A"/>
    <property type="match status" value="1"/>
</dbReference>
<evidence type="ECO:0000256" key="1">
    <source>
        <dbReference type="ARBA" id="ARBA00010549"/>
    </source>
</evidence>
<dbReference type="InterPro" id="IPR029339">
    <property type="entry name" value="FAM219"/>
</dbReference>
<organism evidence="3">
    <name type="scientific">Phallusia mammillata</name>
    <dbReference type="NCBI Taxonomy" id="59560"/>
    <lineage>
        <taxon>Eukaryota</taxon>
        <taxon>Metazoa</taxon>
        <taxon>Chordata</taxon>
        <taxon>Tunicata</taxon>
        <taxon>Ascidiacea</taxon>
        <taxon>Phlebobranchia</taxon>
        <taxon>Ascidiidae</taxon>
        <taxon>Phallusia</taxon>
    </lineage>
</organism>